<dbReference type="PRINTS" id="PR00032">
    <property type="entry name" value="HTHARAC"/>
</dbReference>
<keyword evidence="3" id="KW-0804">Transcription</keyword>
<dbReference type="RefSeq" id="WP_013484894.1">
    <property type="nucleotide sequence ID" value="NC_014828.1"/>
</dbReference>
<evidence type="ECO:0000256" key="1">
    <source>
        <dbReference type="ARBA" id="ARBA00023015"/>
    </source>
</evidence>
<dbReference type="InterPro" id="IPR050959">
    <property type="entry name" value="MarA-like"/>
</dbReference>
<dbReference type="SUPFAM" id="SSF46689">
    <property type="entry name" value="Homeodomain-like"/>
    <property type="match status" value="2"/>
</dbReference>
<organism evidence="5 6">
    <name type="scientific">Ethanoligenens harbinense (strain DSM 18485 / JCM 12961 / CGMCC 1.5033 / YUAN-3)</name>
    <dbReference type="NCBI Taxonomy" id="663278"/>
    <lineage>
        <taxon>Bacteria</taxon>
        <taxon>Bacillati</taxon>
        <taxon>Bacillota</taxon>
        <taxon>Clostridia</taxon>
        <taxon>Eubacteriales</taxon>
        <taxon>Oscillospiraceae</taxon>
        <taxon>Ethanoligenens</taxon>
    </lineage>
</organism>
<name>E6U3W6_ETHHY</name>
<gene>
    <name evidence="5" type="ordered locus">Ethha_0980</name>
</gene>
<dbReference type="KEGG" id="eha:Ethha_0980"/>
<evidence type="ECO:0000313" key="5">
    <source>
        <dbReference type="EMBL" id="ADU26533.1"/>
    </source>
</evidence>
<dbReference type="PANTHER" id="PTHR47504:SF5">
    <property type="entry name" value="RIGHT ORIGIN-BINDING PROTEIN"/>
    <property type="match status" value="1"/>
</dbReference>
<dbReference type="HOGENOM" id="CLU_000445_81_14_9"/>
<dbReference type="PROSITE" id="PS00041">
    <property type="entry name" value="HTH_ARAC_FAMILY_1"/>
    <property type="match status" value="1"/>
</dbReference>
<dbReference type="PANTHER" id="PTHR47504">
    <property type="entry name" value="RIGHT ORIGIN-BINDING PROTEIN"/>
    <property type="match status" value="1"/>
</dbReference>
<proteinExistence type="predicted"/>
<feature type="domain" description="HTH araC/xylS-type" evidence="4">
    <location>
        <begin position="8"/>
        <end position="106"/>
    </location>
</feature>
<keyword evidence="6" id="KW-1185">Reference proteome</keyword>
<evidence type="ECO:0000256" key="2">
    <source>
        <dbReference type="ARBA" id="ARBA00023125"/>
    </source>
</evidence>
<dbReference type="PROSITE" id="PS01124">
    <property type="entry name" value="HTH_ARAC_FAMILY_2"/>
    <property type="match status" value="1"/>
</dbReference>
<dbReference type="SMART" id="SM00342">
    <property type="entry name" value="HTH_ARAC"/>
    <property type="match status" value="1"/>
</dbReference>
<dbReference type="InterPro" id="IPR020449">
    <property type="entry name" value="Tscrpt_reg_AraC-type_HTH"/>
</dbReference>
<dbReference type="InterPro" id="IPR009057">
    <property type="entry name" value="Homeodomain-like_sf"/>
</dbReference>
<evidence type="ECO:0000259" key="4">
    <source>
        <dbReference type="PROSITE" id="PS01124"/>
    </source>
</evidence>
<dbReference type="Gene3D" id="1.10.10.60">
    <property type="entry name" value="Homeodomain-like"/>
    <property type="match status" value="2"/>
</dbReference>
<dbReference type="STRING" id="663278.Ethha_0980"/>
<dbReference type="InterPro" id="IPR018062">
    <property type="entry name" value="HTH_AraC-typ_CS"/>
</dbReference>
<evidence type="ECO:0000256" key="3">
    <source>
        <dbReference type="ARBA" id="ARBA00023163"/>
    </source>
</evidence>
<protein>
    <submittedName>
        <fullName evidence="5">Transcriptional regulator, AraC family</fullName>
    </submittedName>
</protein>
<reference evidence="5 6" key="1">
    <citation type="submission" date="2010-12" db="EMBL/GenBank/DDBJ databases">
        <title>Complete sequence of Ethanoligenens harbinense YUAN-3.</title>
        <authorList>
            <person name="Lucas S."/>
            <person name="Copeland A."/>
            <person name="Lapidus A."/>
            <person name="Cheng J.-F."/>
            <person name="Bruce D."/>
            <person name="Goodwin L."/>
            <person name="Pitluck S."/>
            <person name="Chertkov O."/>
            <person name="Misra M."/>
            <person name="Detter J.C."/>
            <person name="Han C."/>
            <person name="Tapia R."/>
            <person name="Land M."/>
            <person name="Hauser L."/>
            <person name="Jeffries C."/>
            <person name="Kyrpides N."/>
            <person name="Ivanova N."/>
            <person name="Mikhailova N."/>
            <person name="Wang A."/>
            <person name="Mouttaki H."/>
            <person name="He Z."/>
            <person name="Zhou J."/>
            <person name="Hemme C.L."/>
            <person name="Woyke T."/>
        </authorList>
    </citation>
    <scope>NUCLEOTIDE SEQUENCE [LARGE SCALE GENOMIC DNA]</scope>
    <source>
        <strain evidence="6">DSM 18485 / JCM 12961 / CGMCC 1.5033 / YUAN-3</strain>
    </source>
</reference>
<evidence type="ECO:0000313" key="6">
    <source>
        <dbReference type="Proteomes" id="UP000001551"/>
    </source>
</evidence>
<keyword evidence="1" id="KW-0805">Transcription regulation</keyword>
<dbReference type="eggNOG" id="COG4977">
    <property type="taxonomic scope" value="Bacteria"/>
</dbReference>
<sequence>MKPESMIQQALDYIENHLSENIGLDELARYVCMSKSSFHRLFHQTVGEPVYQYVRRRRMECAADRLIQTNQPIIEIALTCRYSSQEAFSRAFQRIYALPPGKYRRLFATKNRTVIHLCTHTRRSARMAA</sequence>
<dbReference type="AlphaFoldDB" id="E6U3W6"/>
<dbReference type="InterPro" id="IPR018060">
    <property type="entry name" value="HTH_AraC"/>
</dbReference>
<dbReference type="EMBL" id="CP002400">
    <property type="protein sequence ID" value="ADU26533.1"/>
    <property type="molecule type" value="Genomic_DNA"/>
</dbReference>
<keyword evidence="2" id="KW-0238">DNA-binding</keyword>
<dbReference type="GO" id="GO:0043565">
    <property type="term" value="F:sequence-specific DNA binding"/>
    <property type="evidence" value="ECO:0007669"/>
    <property type="project" value="InterPro"/>
</dbReference>
<dbReference type="GO" id="GO:0003700">
    <property type="term" value="F:DNA-binding transcription factor activity"/>
    <property type="evidence" value="ECO:0007669"/>
    <property type="project" value="InterPro"/>
</dbReference>
<dbReference type="Proteomes" id="UP000001551">
    <property type="component" value="Chromosome"/>
</dbReference>
<dbReference type="Pfam" id="PF12833">
    <property type="entry name" value="HTH_18"/>
    <property type="match status" value="1"/>
</dbReference>
<accession>E6U3W6</accession>